<dbReference type="SUPFAM" id="SSF53098">
    <property type="entry name" value="Ribonuclease H-like"/>
    <property type="match status" value="1"/>
</dbReference>
<dbReference type="InterPro" id="IPR050951">
    <property type="entry name" value="Retrovirus_Pol_polyprotein"/>
</dbReference>
<proteinExistence type="predicted"/>
<dbReference type="FunFam" id="1.10.340.70:FF:000003">
    <property type="entry name" value="Protein CBG25708"/>
    <property type="match status" value="1"/>
</dbReference>
<reference evidence="2" key="1">
    <citation type="submission" date="2020-04" db="EMBL/GenBank/DDBJ databases">
        <authorList>
            <person name="Alioto T."/>
            <person name="Alioto T."/>
            <person name="Gomez Garrido J."/>
        </authorList>
    </citation>
    <scope>NUCLEOTIDE SEQUENCE</scope>
    <source>
        <strain evidence="2">A484AB</strain>
    </source>
</reference>
<keyword evidence="3" id="KW-1185">Reference proteome</keyword>
<dbReference type="Gene3D" id="1.10.340.70">
    <property type="match status" value="1"/>
</dbReference>
<dbReference type="PANTHER" id="PTHR37984:SF11">
    <property type="entry name" value="INTEGRASE CATALYTIC DOMAIN-CONTAINING PROTEIN"/>
    <property type="match status" value="1"/>
</dbReference>
<dbReference type="InterPro" id="IPR043502">
    <property type="entry name" value="DNA/RNA_pol_sf"/>
</dbReference>
<dbReference type="Gene3D" id="3.30.420.10">
    <property type="entry name" value="Ribonuclease H-like superfamily/Ribonuclease H"/>
    <property type="match status" value="1"/>
</dbReference>
<protein>
    <submittedName>
        <fullName evidence="2">Uncharacterized protein K02A2.6-like</fullName>
    </submittedName>
</protein>
<dbReference type="EMBL" id="CACRXK020002373">
    <property type="protein sequence ID" value="CAB3994012.1"/>
    <property type="molecule type" value="Genomic_DNA"/>
</dbReference>
<dbReference type="AlphaFoldDB" id="A0A7D9HZD3"/>
<dbReference type="PANTHER" id="PTHR37984">
    <property type="entry name" value="PROTEIN CBG26694"/>
    <property type="match status" value="1"/>
</dbReference>
<dbReference type="InterPro" id="IPR036397">
    <property type="entry name" value="RNaseH_sf"/>
</dbReference>
<dbReference type="InterPro" id="IPR043128">
    <property type="entry name" value="Rev_trsase/Diguanyl_cyclase"/>
</dbReference>
<dbReference type="OrthoDB" id="115435at2759"/>
<dbReference type="InterPro" id="IPR012337">
    <property type="entry name" value="RNaseH-like_sf"/>
</dbReference>
<dbReference type="Pfam" id="PF00665">
    <property type="entry name" value="rve"/>
    <property type="match status" value="1"/>
</dbReference>
<dbReference type="PROSITE" id="PS50994">
    <property type="entry name" value="INTEGRASE"/>
    <property type="match status" value="1"/>
</dbReference>
<accession>A0A7D9HZD3</accession>
<dbReference type="Gene3D" id="2.40.70.10">
    <property type="entry name" value="Acid Proteases"/>
    <property type="match status" value="1"/>
</dbReference>
<dbReference type="Proteomes" id="UP001152795">
    <property type="component" value="Unassembled WGS sequence"/>
</dbReference>
<feature type="compositionally biased region" description="Low complexity" evidence="1">
    <location>
        <begin position="228"/>
        <end position="244"/>
    </location>
</feature>
<dbReference type="Gene3D" id="3.10.10.10">
    <property type="entry name" value="HIV Type 1 Reverse Transcriptase, subunit A, domain 1"/>
    <property type="match status" value="1"/>
</dbReference>
<evidence type="ECO:0000256" key="1">
    <source>
        <dbReference type="SAM" id="MobiDB-lite"/>
    </source>
</evidence>
<gene>
    <name evidence="2" type="ORF">PACLA_8A065322</name>
</gene>
<dbReference type="InterPro" id="IPR041588">
    <property type="entry name" value="Integrase_H2C2"/>
</dbReference>
<sequence length="552" mass="62324">MHFSKFPIPNLPTTNINVDGLSVPVVIDSGATVNIADIDTYYKLRTLRKVEIMPSNIRLFTYGSTIPLNILGTITVKVERNGKQILAQFVVVNNRGTGCLLDQITIHVDPKIHPVAQEPRRVPFHVHRKVEAKLDELQRLDIIEPVTEPTPWVSPLVVVPKPNGEEHDHNLNTVLATLQECGLTRNSDKCKFSVSEVTFFGYTISANGTRPTDETVTAIRNAPKPSMPQSSPTSTAHTQSASTQLRTELRRQNPLRVLSGNGTIKEATNQDPALQFLRECIMKNNWPKVNMTRPYHGIRHELTVIDDIILRGSRILMPTSLRERTLKIVHEGHQGIVKTKRLLREKVWWPGIDQAIEQLIRTCVACQAQGPVSTPPPLHMTTMLSQPWQTLHADLCGPFPSGESLLVVDTCSRWPEVRVMKSTTSTAIIKCMKTTFATHGIPHEIVTDNGPQFTSAEFSTYLSNCGKLRKELDVFLLNYRSTPHLTVRQHDRERKEKIKSYTDDHNRASLSDVKKGDTVLLREPRQTQLSTTYDPKPYIVEEKKRPIRLVVF</sequence>
<dbReference type="SUPFAM" id="SSF56672">
    <property type="entry name" value="DNA/RNA polymerases"/>
    <property type="match status" value="1"/>
</dbReference>
<dbReference type="InterPro" id="IPR021109">
    <property type="entry name" value="Peptidase_aspartic_dom_sf"/>
</dbReference>
<dbReference type="GO" id="GO:0003676">
    <property type="term" value="F:nucleic acid binding"/>
    <property type="evidence" value="ECO:0007669"/>
    <property type="project" value="InterPro"/>
</dbReference>
<feature type="region of interest" description="Disordered" evidence="1">
    <location>
        <begin position="220"/>
        <end position="264"/>
    </location>
</feature>
<feature type="non-terminal residue" evidence="2">
    <location>
        <position position="1"/>
    </location>
</feature>
<evidence type="ECO:0000313" key="2">
    <source>
        <dbReference type="EMBL" id="CAB3994012.1"/>
    </source>
</evidence>
<name>A0A7D9HZD3_PARCT</name>
<organism evidence="2 3">
    <name type="scientific">Paramuricea clavata</name>
    <name type="common">Red gorgonian</name>
    <name type="synonym">Violescent sea-whip</name>
    <dbReference type="NCBI Taxonomy" id="317549"/>
    <lineage>
        <taxon>Eukaryota</taxon>
        <taxon>Metazoa</taxon>
        <taxon>Cnidaria</taxon>
        <taxon>Anthozoa</taxon>
        <taxon>Octocorallia</taxon>
        <taxon>Malacalcyonacea</taxon>
        <taxon>Plexauridae</taxon>
        <taxon>Paramuricea</taxon>
    </lineage>
</organism>
<dbReference type="Gene3D" id="3.30.70.270">
    <property type="match status" value="1"/>
</dbReference>
<dbReference type="GO" id="GO:0015074">
    <property type="term" value="P:DNA integration"/>
    <property type="evidence" value="ECO:0007669"/>
    <property type="project" value="InterPro"/>
</dbReference>
<evidence type="ECO:0000313" key="3">
    <source>
        <dbReference type="Proteomes" id="UP001152795"/>
    </source>
</evidence>
<dbReference type="InterPro" id="IPR001584">
    <property type="entry name" value="Integrase_cat-core"/>
</dbReference>
<dbReference type="Pfam" id="PF17921">
    <property type="entry name" value="Integrase_H2C2"/>
    <property type="match status" value="1"/>
</dbReference>
<comment type="caution">
    <text evidence="2">The sequence shown here is derived from an EMBL/GenBank/DDBJ whole genome shotgun (WGS) entry which is preliminary data.</text>
</comment>